<dbReference type="Proteomes" id="UP001297581">
    <property type="component" value="Unassembled WGS sequence"/>
</dbReference>
<proteinExistence type="predicted"/>
<protein>
    <submittedName>
        <fullName evidence="1">DUF2190 family protein</fullName>
    </submittedName>
</protein>
<dbReference type="AlphaFoldDB" id="A0AAJ1BG68"/>
<name>A0AAJ1BG68_9GAMM</name>
<evidence type="ECO:0000313" key="1">
    <source>
        <dbReference type="EMBL" id="MCH4294221.1"/>
    </source>
</evidence>
<reference evidence="1 2" key="1">
    <citation type="submission" date="2022-02" db="EMBL/GenBank/DDBJ databases">
        <title>The genome sequence of Shewanella sp. 3B26.</title>
        <authorList>
            <person name="Du J."/>
        </authorList>
    </citation>
    <scope>NUCLEOTIDE SEQUENCE [LARGE SCALE GENOMIC DNA]</scope>
    <source>
        <strain evidence="1 2">3B26</strain>
    </source>
</reference>
<accession>A0AAJ1BG68</accession>
<dbReference type="EMBL" id="JAKUDL010000002">
    <property type="protein sequence ID" value="MCH4294221.1"/>
    <property type="molecule type" value="Genomic_DNA"/>
</dbReference>
<gene>
    <name evidence="1" type="ORF">MJ923_07870</name>
</gene>
<organism evidence="1 2">
    <name type="scientific">Shewanella zhuhaiensis</name>
    <dbReference type="NCBI Taxonomy" id="2919576"/>
    <lineage>
        <taxon>Bacteria</taxon>
        <taxon>Pseudomonadati</taxon>
        <taxon>Pseudomonadota</taxon>
        <taxon>Gammaproteobacteria</taxon>
        <taxon>Alteromonadales</taxon>
        <taxon>Shewanellaceae</taxon>
        <taxon>Shewanella</taxon>
    </lineage>
</organism>
<dbReference type="PIRSF" id="PIRSF030771">
    <property type="entry name" value="UCP030771"/>
    <property type="match status" value="1"/>
</dbReference>
<sequence>MKNRVQDGKTITLIPTADVASGGALLAGAMLAVAITAVAENTPGEFVAEGVYELPKASADTVTAGDQLYWDDTAQELTTTATDNTPAGKAWADAGNGETLVSVKINA</sequence>
<dbReference type="RefSeq" id="WP_240590612.1">
    <property type="nucleotide sequence ID" value="NZ_JAKUDL010000002.1"/>
</dbReference>
<keyword evidence="2" id="KW-1185">Reference proteome</keyword>
<evidence type="ECO:0000313" key="2">
    <source>
        <dbReference type="Proteomes" id="UP001297581"/>
    </source>
</evidence>
<comment type="caution">
    <text evidence="1">The sequence shown here is derived from an EMBL/GenBank/DDBJ whole genome shotgun (WGS) entry which is preliminary data.</text>
</comment>
<dbReference type="InterPro" id="IPR011231">
    <property type="entry name" value="Phage_VT1-Sakai_H0018"/>
</dbReference>
<dbReference type="Pfam" id="PF09956">
    <property type="entry name" value="Phage_cement_2"/>
    <property type="match status" value="1"/>
</dbReference>